<accession>Q81TW7</accession>
<accession>E9QS85</accession>
<gene>
    <name evidence="1" type="ordered locus">GBAA_1136</name>
</gene>
<accession>E9QS84</accession>
<accession>Q6KVY9</accession>
<evidence type="ECO:0000313" key="1">
    <source>
        <dbReference type="EMBL" id="AAT30229.1"/>
    </source>
</evidence>
<evidence type="ECO:0000313" key="2">
    <source>
        <dbReference type="Proteomes" id="UP000000594"/>
    </source>
</evidence>
<accession>A0A0F7RL68</accession>
<reference evidence="1 2" key="1">
    <citation type="journal article" date="2009" name="J. Bacteriol.">
        <title>The complete genome sequence of Bacillus anthracis Ames 'Ancestor'.</title>
        <authorList>
            <person name="Ravel J."/>
            <person name="Jiang L."/>
            <person name="Stanley S.T."/>
            <person name="Wilson M.R."/>
            <person name="Decker R.S."/>
            <person name="Read T.D."/>
            <person name="Worsham P."/>
            <person name="Keim P.S."/>
            <person name="Salzberg S.L."/>
            <person name="Fraser-Liggett C.M."/>
            <person name="Rasko D.A."/>
        </authorList>
    </citation>
    <scope>NUCLEOTIDE SEQUENCE [LARGE SCALE GENOMIC DNA]</scope>
    <source>
        <strain evidence="2">Ames ancestor</strain>
    </source>
</reference>
<proteinExistence type="predicted"/>
<sequence length="116" mass="13724">MAAAILFLLSYTSIMIILGGKRGIYMIEKYTNEVILDVRRGDKEDLHNTIEEIKAYAKMYEHDKVTLINLKKSHSSVLDEERYIVLLQIERDKENLGRKYEYEEEKIVGFFEDEEE</sequence>
<dbReference type="EMBL" id="AE017334">
    <property type="protein sequence ID" value="AAT30229.1"/>
    <property type="molecule type" value="Genomic_DNA"/>
</dbReference>
<dbReference type="KEGG" id="bar:GBAA_1136"/>
<dbReference type="AlphaFoldDB" id="A0A0F7RL68"/>
<accession>Q6I253</accession>
<keyword evidence="2" id="KW-1185">Reference proteome</keyword>
<organism evidence="1 2">
    <name type="scientific">Bacillus anthracis</name>
    <name type="common">anthrax bacterium</name>
    <dbReference type="NCBI Taxonomy" id="1392"/>
    <lineage>
        <taxon>Bacteria</taxon>
        <taxon>Bacillati</taxon>
        <taxon>Bacillota</taxon>
        <taxon>Bacilli</taxon>
        <taxon>Bacillales</taxon>
        <taxon>Bacillaceae</taxon>
        <taxon>Bacillus</taxon>
        <taxon>Bacillus cereus group</taxon>
    </lineage>
</organism>
<protein>
    <submittedName>
        <fullName evidence="1">Uncharacterized protein</fullName>
    </submittedName>
</protein>
<name>A0A0F7RL68_BACAN</name>
<dbReference type="Proteomes" id="UP000000594">
    <property type="component" value="Chromosome"/>
</dbReference>